<feature type="compositionally biased region" description="Basic and acidic residues" evidence="1">
    <location>
        <begin position="525"/>
        <end position="536"/>
    </location>
</feature>
<feature type="compositionally biased region" description="Low complexity" evidence="1">
    <location>
        <begin position="449"/>
        <end position="467"/>
    </location>
</feature>
<comment type="caution">
    <text evidence="4">The sequence shown here is derived from an EMBL/GenBank/DDBJ whole genome shotgun (WGS) entry which is preliminary data.</text>
</comment>
<sequence length="536" mass="54891">MLPRVLCPAPSPALSRRRTGAAPTSLAAVLALAVALALVVLCAPLAAGTAHASGSERHPARHPESRSAAERPVAGGRLDWGIKASFQTYVTGPIANGSWSLSGGAATVGENQFRFHSASGGYDPDTGALNASYQGGVHFVGHQKDDGSYELDLTISNPSLSISGRTGTLHADMRSKERGTGRVTESSQVPLASVDLTGIDLTGGTQIAVTGAPTTLTEQGATAFAGYYQAGDPLDPLSFTADSQDPAEAEPEAEPGEEAEEEPAPEETEEDSGTGETELVDAAVDWGVRRTFREYVTGPIAEGSWELSDGAQDGGALFRFPLAEGTVDPEAGTAEAEFGGAVRFTGNDLDLTLGAVRVTVADGTGTLAADVTREGEEAARDQPLVTFLAEELVPEDGLVLLSEVPAELTEEGAAAFAGLYSEGTAMDPLTLALAVTEDAELPPLPDLGAEPTAPAEPAADPEPTAEPQAGEADGGGDNTPTLIATGAGALLVLAAAAYLFRRRNRGAAPTADPADPPANSAEEPATSRHDEETPRP</sequence>
<evidence type="ECO:0000313" key="5">
    <source>
        <dbReference type="Proteomes" id="UP000278673"/>
    </source>
</evidence>
<feature type="compositionally biased region" description="Basic and acidic residues" evidence="1">
    <location>
        <begin position="54"/>
        <end position="69"/>
    </location>
</feature>
<feature type="domain" description="Htaa" evidence="3">
    <location>
        <begin position="76"/>
        <end position="240"/>
    </location>
</feature>
<evidence type="ECO:0000313" key="4">
    <source>
        <dbReference type="EMBL" id="RMI32489.1"/>
    </source>
</evidence>
<feature type="region of interest" description="Disordered" evidence="1">
    <location>
        <begin position="441"/>
        <end position="483"/>
    </location>
</feature>
<accession>A0A3M2L486</accession>
<dbReference type="InterPro" id="IPR007331">
    <property type="entry name" value="Htaa"/>
</dbReference>
<keyword evidence="5" id="KW-1185">Reference proteome</keyword>
<keyword evidence="2" id="KW-1133">Transmembrane helix</keyword>
<dbReference type="RefSeq" id="WP_122399333.1">
    <property type="nucleotide sequence ID" value="NZ_RFFJ01000200.1"/>
</dbReference>
<dbReference type="Pfam" id="PF04213">
    <property type="entry name" value="HtaA"/>
    <property type="match status" value="2"/>
</dbReference>
<feature type="transmembrane region" description="Helical" evidence="2">
    <location>
        <begin position="482"/>
        <end position="500"/>
    </location>
</feature>
<protein>
    <submittedName>
        <fullName evidence="4">Htaa domain protein</fullName>
    </submittedName>
</protein>
<feature type="compositionally biased region" description="Low complexity" evidence="1">
    <location>
        <begin position="507"/>
        <end position="524"/>
    </location>
</feature>
<feature type="domain" description="Htaa" evidence="3">
    <location>
        <begin position="282"/>
        <end position="431"/>
    </location>
</feature>
<evidence type="ECO:0000256" key="2">
    <source>
        <dbReference type="SAM" id="Phobius"/>
    </source>
</evidence>
<feature type="compositionally biased region" description="Acidic residues" evidence="1">
    <location>
        <begin position="245"/>
        <end position="273"/>
    </location>
</feature>
<keyword evidence="2" id="KW-0472">Membrane</keyword>
<feature type="region of interest" description="Disordered" evidence="1">
    <location>
        <begin position="51"/>
        <end position="72"/>
    </location>
</feature>
<dbReference type="EMBL" id="RFFJ01000200">
    <property type="protein sequence ID" value="RMI32489.1"/>
    <property type="molecule type" value="Genomic_DNA"/>
</dbReference>
<proteinExistence type="predicted"/>
<name>A0A3M2L486_9ACTN</name>
<feature type="region of interest" description="Disordered" evidence="1">
    <location>
        <begin position="234"/>
        <end position="277"/>
    </location>
</feature>
<dbReference type="Proteomes" id="UP000278673">
    <property type="component" value="Unassembled WGS sequence"/>
</dbReference>
<organism evidence="4 5">
    <name type="scientific">Streptomyces triticirhizae</name>
    <dbReference type="NCBI Taxonomy" id="2483353"/>
    <lineage>
        <taxon>Bacteria</taxon>
        <taxon>Bacillati</taxon>
        <taxon>Actinomycetota</taxon>
        <taxon>Actinomycetes</taxon>
        <taxon>Kitasatosporales</taxon>
        <taxon>Streptomycetaceae</taxon>
        <taxon>Streptomyces</taxon>
    </lineage>
</organism>
<keyword evidence="2" id="KW-0812">Transmembrane</keyword>
<evidence type="ECO:0000259" key="3">
    <source>
        <dbReference type="Pfam" id="PF04213"/>
    </source>
</evidence>
<dbReference type="AlphaFoldDB" id="A0A3M2L486"/>
<evidence type="ECO:0000256" key="1">
    <source>
        <dbReference type="SAM" id="MobiDB-lite"/>
    </source>
</evidence>
<feature type="region of interest" description="Disordered" evidence="1">
    <location>
        <begin position="506"/>
        <end position="536"/>
    </location>
</feature>
<gene>
    <name evidence="4" type="ORF">EBN88_25070</name>
</gene>
<reference evidence="4 5" key="1">
    <citation type="submission" date="2018-10" db="EMBL/GenBank/DDBJ databases">
        <title>Isolation, diversity and antifungal activity of actinobacteria from wheat.</title>
        <authorList>
            <person name="Han C."/>
        </authorList>
    </citation>
    <scope>NUCLEOTIDE SEQUENCE [LARGE SCALE GENOMIC DNA]</scope>
    <source>
        <strain evidence="4 5">NEAU-YY642</strain>
    </source>
</reference>